<dbReference type="PROSITE" id="PS50088">
    <property type="entry name" value="ANK_REPEAT"/>
    <property type="match status" value="2"/>
</dbReference>
<dbReference type="Pfam" id="PF12796">
    <property type="entry name" value="Ank_2"/>
    <property type="match status" value="1"/>
</dbReference>
<dbReference type="PROSITE" id="PS50297">
    <property type="entry name" value="ANK_REP_REGION"/>
    <property type="match status" value="1"/>
</dbReference>
<reference evidence="3" key="1">
    <citation type="submission" date="2013-06" db="EMBL/GenBank/DDBJ databases">
        <authorList>
            <person name="Zhao Q."/>
        </authorList>
    </citation>
    <scope>NUCLEOTIDE SEQUENCE</scope>
    <source>
        <strain evidence="3">cv. W1943</strain>
    </source>
</reference>
<dbReference type="SUPFAM" id="SSF48403">
    <property type="entry name" value="Ankyrin repeat"/>
    <property type="match status" value="1"/>
</dbReference>
<dbReference type="InterPro" id="IPR036770">
    <property type="entry name" value="Ankyrin_rpt-contain_sf"/>
</dbReference>
<organism evidence="2 3">
    <name type="scientific">Oryza rufipogon</name>
    <name type="common">Brownbeard rice</name>
    <name type="synonym">Asian wild rice</name>
    <dbReference type="NCBI Taxonomy" id="4529"/>
    <lineage>
        <taxon>Eukaryota</taxon>
        <taxon>Viridiplantae</taxon>
        <taxon>Streptophyta</taxon>
        <taxon>Embryophyta</taxon>
        <taxon>Tracheophyta</taxon>
        <taxon>Spermatophyta</taxon>
        <taxon>Magnoliopsida</taxon>
        <taxon>Liliopsida</taxon>
        <taxon>Poales</taxon>
        <taxon>Poaceae</taxon>
        <taxon>BOP clade</taxon>
        <taxon>Oryzoideae</taxon>
        <taxon>Oryzeae</taxon>
        <taxon>Oryzinae</taxon>
        <taxon>Oryza</taxon>
    </lineage>
</organism>
<dbReference type="AlphaFoldDB" id="A0A0E0R7Q5"/>
<keyword evidence="3" id="KW-1185">Reference proteome</keyword>
<dbReference type="eggNOG" id="KOG0504">
    <property type="taxonomic scope" value="Eukaryota"/>
</dbReference>
<dbReference type="HOGENOM" id="CLU_000134_36_0_1"/>
<dbReference type="Gramene" id="ORUFI11G12350.1">
    <property type="protein sequence ID" value="ORUFI11G12350.1"/>
    <property type="gene ID" value="ORUFI11G12350"/>
</dbReference>
<feature type="repeat" description="ANK" evidence="1">
    <location>
        <begin position="184"/>
        <end position="206"/>
    </location>
</feature>
<dbReference type="Proteomes" id="UP000008022">
    <property type="component" value="Unassembled WGS sequence"/>
</dbReference>
<dbReference type="InterPro" id="IPR002110">
    <property type="entry name" value="Ankyrin_rpt"/>
</dbReference>
<dbReference type="SMART" id="SM00248">
    <property type="entry name" value="ANK"/>
    <property type="match status" value="4"/>
</dbReference>
<evidence type="ECO:0000313" key="2">
    <source>
        <dbReference type="EnsemblPlants" id="ORUFI11G12350.1"/>
    </source>
</evidence>
<feature type="repeat" description="ANK" evidence="1">
    <location>
        <begin position="138"/>
        <end position="173"/>
    </location>
</feature>
<dbReference type="PANTHER" id="PTHR24121:SF26">
    <property type="entry name" value="PGG DOMAIN-CONTAINING PROTEIN"/>
    <property type="match status" value="1"/>
</dbReference>
<dbReference type="PANTHER" id="PTHR24121">
    <property type="entry name" value="NO MECHANORECEPTOR POTENTIAL C, ISOFORM D-RELATED"/>
    <property type="match status" value="1"/>
</dbReference>
<sequence>MEITPAGSDHEIPEHLSMCSKLYLAAFRGYTDEVCNLLAGSSGAAVQPANSSPSPAAQERAGQGHDDLIAELCLHDSSLLSSASSSGHTPLHCAARAGHALAVRAISLLAGATGQGHDDLIAELCLHDSCLLSSASSSGDTPLHCAARAGHALAVRAISLLAGASVEEDREDRVRDVVRSKNAAGDTALHIAARHGHGKAVEELMEVAPETASELNGAGVSPLYLAVMSRSVRAVRAIISCRDASAAGPNSQNALHAAVLQCSGN</sequence>
<evidence type="ECO:0000256" key="1">
    <source>
        <dbReference type="PROSITE-ProRule" id="PRU00023"/>
    </source>
</evidence>
<accession>A0A0E0R7Q5</accession>
<dbReference type="Pfam" id="PF00023">
    <property type="entry name" value="Ank"/>
    <property type="match status" value="2"/>
</dbReference>
<dbReference type="EnsemblPlants" id="ORUFI11G12350.1">
    <property type="protein sequence ID" value="ORUFI11G12350.1"/>
    <property type="gene ID" value="ORUFI11G12350"/>
</dbReference>
<name>A0A0E0R7Q5_ORYRU</name>
<evidence type="ECO:0000313" key="3">
    <source>
        <dbReference type="Proteomes" id="UP000008022"/>
    </source>
</evidence>
<dbReference type="STRING" id="4529.A0A0E0R7Q5"/>
<dbReference type="Gene3D" id="1.25.40.20">
    <property type="entry name" value="Ankyrin repeat-containing domain"/>
    <property type="match status" value="2"/>
</dbReference>
<keyword evidence="1" id="KW-0040">ANK repeat</keyword>
<reference evidence="2" key="2">
    <citation type="submission" date="2015-06" db="UniProtKB">
        <authorList>
            <consortium name="EnsemblPlants"/>
        </authorList>
    </citation>
    <scope>IDENTIFICATION</scope>
</reference>
<proteinExistence type="predicted"/>
<protein>
    <submittedName>
        <fullName evidence="2">Uncharacterized protein</fullName>
    </submittedName>
</protein>
<dbReference type="OMA" id="ELAVWHF"/>